<proteinExistence type="predicted"/>
<evidence type="ECO:0000256" key="1">
    <source>
        <dbReference type="ARBA" id="ARBA00022737"/>
    </source>
</evidence>
<keyword evidence="2" id="KW-0809">Transit peptide</keyword>
<dbReference type="Gene3D" id="1.25.40.10">
    <property type="entry name" value="Tetratricopeptide repeat domain"/>
    <property type="match status" value="3"/>
</dbReference>
<sequence length="545" mass="59439">MPRGRSVLALLFRATSSAVRRHPCASPLALHPLLLKSGRASQPHIATALAVAYADSGHLPHARRVFDETPHKDLVLCNAMVACYAAHGLALHAWSLFASMRRSCPDLAGDGFTFSALLRPPRQVGNADDAEFLLRLGALAHGLVLRLGHLADVVVATALLDMYAKYGRVAEARRVFNAMVVRNVVSWNAIIVCYGWHGEGNKDALELFRMMLRDGCCCPDERTLASVLSSCANMAAANEATQVHAYGQKRGLQGFLQVANALIMAYGKNGFVQEVKRIFAMTDNPDIVTWSSMVSSHAYLGHAKDAMHLFQRMLQQGIQPDGIAFLGVLSACSQAGLIEDGLRYFLMMTRSYLIDPSPQHLACLVDLLGRAGRIEDAYNVVVKLSSESNTDIIGAFLSACKMRGNIELAKWAADKLLRLEPSEAVNYLLMSNAFAAAGAWNELAKVLTEMTDVGVNRSVECTGHIDTRYNKNPKRKDCRDLLRALLAKKEDGDTMKRKENDVAEEASSRKAGEKEGGKAVEKKSKDTGAPLVVPHFPQRSTPGLL</sequence>
<feature type="repeat" description="PPR" evidence="3">
    <location>
        <begin position="183"/>
        <end position="218"/>
    </location>
</feature>
<organism evidence="5 6">
    <name type="scientific">Panicum miliaceum</name>
    <name type="common">Proso millet</name>
    <name type="synonym">Broomcorn millet</name>
    <dbReference type="NCBI Taxonomy" id="4540"/>
    <lineage>
        <taxon>Eukaryota</taxon>
        <taxon>Viridiplantae</taxon>
        <taxon>Streptophyta</taxon>
        <taxon>Embryophyta</taxon>
        <taxon>Tracheophyta</taxon>
        <taxon>Spermatophyta</taxon>
        <taxon>Magnoliopsida</taxon>
        <taxon>Liliopsida</taxon>
        <taxon>Poales</taxon>
        <taxon>Poaceae</taxon>
        <taxon>PACMAD clade</taxon>
        <taxon>Panicoideae</taxon>
        <taxon>Panicodae</taxon>
        <taxon>Paniceae</taxon>
        <taxon>Panicinae</taxon>
        <taxon>Panicum</taxon>
        <taxon>Panicum sect. Panicum</taxon>
    </lineage>
</organism>
<dbReference type="InterPro" id="IPR002885">
    <property type="entry name" value="PPR_rpt"/>
</dbReference>
<evidence type="ECO:0000313" key="6">
    <source>
        <dbReference type="Proteomes" id="UP000275267"/>
    </source>
</evidence>
<dbReference type="InterPro" id="IPR011990">
    <property type="entry name" value="TPR-like_helical_dom_sf"/>
</dbReference>
<feature type="region of interest" description="Disordered" evidence="4">
    <location>
        <begin position="492"/>
        <end position="545"/>
    </location>
</feature>
<comment type="caution">
    <text evidence="5">The sequence shown here is derived from an EMBL/GenBank/DDBJ whole genome shotgun (WGS) entry which is preliminary data.</text>
</comment>
<feature type="repeat" description="PPR" evidence="3">
    <location>
        <begin position="286"/>
        <end position="320"/>
    </location>
</feature>
<evidence type="ECO:0000256" key="4">
    <source>
        <dbReference type="SAM" id="MobiDB-lite"/>
    </source>
</evidence>
<accession>A0A3L6RBH2</accession>
<dbReference type="InterPro" id="IPR046960">
    <property type="entry name" value="PPR_At4g14850-like_plant"/>
</dbReference>
<keyword evidence="6" id="KW-1185">Reference proteome</keyword>
<dbReference type="Pfam" id="PF01535">
    <property type="entry name" value="PPR"/>
    <property type="match status" value="6"/>
</dbReference>
<name>A0A3L6RBH2_PANMI</name>
<dbReference type="FunFam" id="1.25.40.10:FF:000285">
    <property type="entry name" value="Pentatricopeptide repeat-containing protein, chloroplastic"/>
    <property type="match status" value="1"/>
</dbReference>
<dbReference type="EMBL" id="PQIB02000009">
    <property type="protein sequence ID" value="RLN00167.1"/>
    <property type="molecule type" value="Genomic_DNA"/>
</dbReference>
<protein>
    <submittedName>
        <fullName evidence="5">Pentatricopeptide repeat-containing protein</fullName>
    </submittedName>
</protein>
<dbReference type="InterPro" id="IPR046848">
    <property type="entry name" value="E_motif"/>
</dbReference>
<evidence type="ECO:0000256" key="3">
    <source>
        <dbReference type="PROSITE-ProRule" id="PRU00708"/>
    </source>
</evidence>
<reference evidence="6" key="1">
    <citation type="journal article" date="2019" name="Nat. Commun.">
        <title>The genome of broomcorn millet.</title>
        <authorList>
            <person name="Zou C."/>
            <person name="Miki D."/>
            <person name="Li D."/>
            <person name="Tang Q."/>
            <person name="Xiao L."/>
            <person name="Rajput S."/>
            <person name="Deng P."/>
            <person name="Jia W."/>
            <person name="Huang R."/>
            <person name="Zhang M."/>
            <person name="Sun Y."/>
            <person name="Hu J."/>
            <person name="Fu X."/>
            <person name="Schnable P.S."/>
            <person name="Li F."/>
            <person name="Zhang H."/>
            <person name="Feng B."/>
            <person name="Zhu X."/>
            <person name="Liu R."/>
            <person name="Schnable J.C."/>
            <person name="Zhu J.-K."/>
            <person name="Zhang H."/>
        </authorList>
    </citation>
    <scope>NUCLEOTIDE SEQUENCE [LARGE SCALE GENOMIC DNA]</scope>
</reference>
<dbReference type="GO" id="GO:0003723">
    <property type="term" value="F:RNA binding"/>
    <property type="evidence" value="ECO:0007669"/>
    <property type="project" value="InterPro"/>
</dbReference>
<dbReference type="PROSITE" id="PS51375">
    <property type="entry name" value="PPR"/>
    <property type="match status" value="3"/>
</dbReference>
<gene>
    <name evidence="5" type="ORF">C2845_PM06G12540</name>
</gene>
<dbReference type="Proteomes" id="UP000275267">
    <property type="component" value="Unassembled WGS sequence"/>
</dbReference>
<evidence type="ECO:0000256" key="2">
    <source>
        <dbReference type="ARBA" id="ARBA00022946"/>
    </source>
</evidence>
<dbReference type="OrthoDB" id="1851890at2759"/>
<dbReference type="Pfam" id="PF20431">
    <property type="entry name" value="E_motif"/>
    <property type="match status" value="1"/>
</dbReference>
<dbReference type="PANTHER" id="PTHR47926:SF511">
    <property type="entry name" value="PENTATRICOPEPTIDE REPEAT-CONTAINING PROTEIN"/>
    <property type="match status" value="1"/>
</dbReference>
<dbReference type="AlphaFoldDB" id="A0A3L6RBH2"/>
<keyword evidence="1" id="KW-0677">Repeat</keyword>
<dbReference type="GO" id="GO:0009451">
    <property type="term" value="P:RNA modification"/>
    <property type="evidence" value="ECO:0007669"/>
    <property type="project" value="InterPro"/>
</dbReference>
<dbReference type="FunFam" id="1.25.40.10:FF:000090">
    <property type="entry name" value="Pentatricopeptide repeat-containing protein, chloroplastic"/>
    <property type="match status" value="1"/>
</dbReference>
<feature type="compositionally biased region" description="Basic and acidic residues" evidence="4">
    <location>
        <begin position="492"/>
        <end position="526"/>
    </location>
</feature>
<dbReference type="STRING" id="4540.A0A3L6RBH2"/>
<evidence type="ECO:0000313" key="5">
    <source>
        <dbReference type="EMBL" id="RLN00167.1"/>
    </source>
</evidence>
<feature type="repeat" description="PPR" evidence="3">
    <location>
        <begin position="152"/>
        <end position="182"/>
    </location>
</feature>
<dbReference type="NCBIfam" id="TIGR00756">
    <property type="entry name" value="PPR"/>
    <property type="match status" value="3"/>
</dbReference>
<dbReference type="PANTHER" id="PTHR47926">
    <property type="entry name" value="PENTATRICOPEPTIDE REPEAT-CONTAINING PROTEIN"/>
    <property type="match status" value="1"/>
</dbReference>